<reference evidence="2 3" key="1">
    <citation type="submission" date="2018-10" db="EMBL/GenBank/DDBJ databases">
        <title>Genomic Encyclopedia of Archaeal and Bacterial Type Strains, Phase II (KMG-II): from individual species to whole genera.</title>
        <authorList>
            <person name="Goeker M."/>
        </authorList>
    </citation>
    <scope>NUCLEOTIDE SEQUENCE [LARGE SCALE GENOMIC DNA]</scope>
    <source>
        <strain evidence="2 3">RP-AC37</strain>
    </source>
</reference>
<feature type="compositionally biased region" description="Low complexity" evidence="1">
    <location>
        <begin position="59"/>
        <end position="77"/>
    </location>
</feature>
<feature type="compositionally biased region" description="Basic residues" evidence="1">
    <location>
        <begin position="19"/>
        <end position="37"/>
    </location>
</feature>
<feature type="region of interest" description="Disordered" evidence="1">
    <location>
        <begin position="130"/>
        <end position="298"/>
    </location>
</feature>
<evidence type="ECO:0000256" key="1">
    <source>
        <dbReference type="SAM" id="MobiDB-lite"/>
    </source>
</evidence>
<feature type="compositionally biased region" description="Low complexity" evidence="1">
    <location>
        <begin position="139"/>
        <end position="151"/>
    </location>
</feature>
<keyword evidence="3" id="KW-1185">Reference proteome</keyword>
<sequence length="298" mass="32063">MLPAGAVDRRPSQRDALRRGLRGRCRRRRRSGRRSVRHGTPGPLLGSSGVRLQRRARRSPAPAYEPEPARAGWSPRNRSVRSARRGRGGRPRHRRGPVGGRLHDLRARAGAAYPARGALPRCCRCRVRRRPRDRGGRGAAAAGGRAAVCTRRTPRGRPRRRLRSLGARPAANAAARRDRGARQLGGEARLRQHRPAAGAGRGAGRAHHALGGCLPARVGGRRGDQHAGDGAPSGDRRAGRRGVLGRARRAAPRWGPPAVRGWISGRAARRAMRSHRARAAGRSGSRRPAGPAPVCPDG</sequence>
<name>A0A420XQM1_9ACTN</name>
<dbReference type="InParanoid" id="A0A420XQM1"/>
<evidence type="ECO:0000313" key="3">
    <source>
        <dbReference type="Proteomes" id="UP000281955"/>
    </source>
</evidence>
<feature type="compositionally biased region" description="Basic residues" evidence="1">
    <location>
        <begin position="152"/>
        <end position="163"/>
    </location>
</feature>
<feature type="compositionally biased region" description="Basic residues" evidence="1">
    <location>
        <begin position="267"/>
        <end position="279"/>
    </location>
</feature>
<dbReference type="AlphaFoldDB" id="A0A420XQM1"/>
<organism evidence="2 3">
    <name type="scientific">Motilibacter peucedani</name>
    <dbReference type="NCBI Taxonomy" id="598650"/>
    <lineage>
        <taxon>Bacteria</taxon>
        <taxon>Bacillati</taxon>
        <taxon>Actinomycetota</taxon>
        <taxon>Actinomycetes</taxon>
        <taxon>Motilibacterales</taxon>
        <taxon>Motilibacteraceae</taxon>
        <taxon>Motilibacter</taxon>
    </lineage>
</organism>
<feature type="compositionally biased region" description="Low complexity" evidence="1">
    <location>
        <begin position="164"/>
        <end position="174"/>
    </location>
</feature>
<dbReference type="EMBL" id="RBWV01000011">
    <property type="protein sequence ID" value="RKS75570.1"/>
    <property type="molecule type" value="Genomic_DNA"/>
</dbReference>
<feature type="compositionally biased region" description="Low complexity" evidence="1">
    <location>
        <begin position="280"/>
        <end position="289"/>
    </location>
</feature>
<dbReference type="Proteomes" id="UP000281955">
    <property type="component" value="Unassembled WGS sequence"/>
</dbReference>
<feature type="compositionally biased region" description="Basic and acidic residues" evidence="1">
    <location>
        <begin position="7"/>
        <end position="18"/>
    </location>
</feature>
<proteinExistence type="predicted"/>
<gene>
    <name evidence="2" type="ORF">CLV35_2041</name>
</gene>
<feature type="region of interest" description="Disordered" evidence="1">
    <location>
        <begin position="1"/>
        <end position="102"/>
    </location>
</feature>
<protein>
    <submittedName>
        <fullName evidence="2">Uncharacterized protein</fullName>
    </submittedName>
</protein>
<feature type="compositionally biased region" description="Basic residues" evidence="1">
    <location>
        <begin position="78"/>
        <end position="96"/>
    </location>
</feature>
<accession>A0A420XQM1</accession>
<evidence type="ECO:0000313" key="2">
    <source>
        <dbReference type="EMBL" id="RKS75570.1"/>
    </source>
</evidence>
<comment type="caution">
    <text evidence="2">The sequence shown here is derived from an EMBL/GenBank/DDBJ whole genome shotgun (WGS) entry which is preliminary data.</text>
</comment>
<feature type="compositionally biased region" description="Low complexity" evidence="1">
    <location>
        <begin position="252"/>
        <end position="266"/>
    </location>
</feature>